<dbReference type="InterPro" id="IPR036513">
    <property type="entry name" value="STAS_dom_sf"/>
</dbReference>
<dbReference type="Proteomes" id="UP001515943">
    <property type="component" value="Unassembled WGS sequence"/>
</dbReference>
<evidence type="ECO:0000256" key="2">
    <source>
        <dbReference type="RuleBase" id="RU003749"/>
    </source>
</evidence>
<evidence type="ECO:0000313" key="4">
    <source>
        <dbReference type="EMBL" id="NKE62503.1"/>
    </source>
</evidence>
<proteinExistence type="inferred from homology"/>
<accession>A0ABX1FVP3</accession>
<evidence type="ECO:0000256" key="1">
    <source>
        <dbReference type="ARBA" id="ARBA00009013"/>
    </source>
</evidence>
<dbReference type="PANTHER" id="PTHR33495:SF2">
    <property type="entry name" value="ANTI-SIGMA FACTOR ANTAGONIST TM_1081-RELATED"/>
    <property type="match status" value="1"/>
</dbReference>
<dbReference type="RefSeq" id="WP_167979132.1">
    <property type="nucleotide sequence ID" value="NZ_VSRL01000256.1"/>
</dbReference>
<gene>
    <name evidence="4" type="ORF">FXN61_39525</name>
</gene>
<comment type="similarity">
    <text evidence="1 2">Belongs to the anti-sigma-factor antagonist family.</text>
</comment>
<dbReference type="Pfam" id="PF01740">
    <property type="entry name" value="STAS"/>
    <property type="match status" value="1"/>
</dbReference>
<dbReference type="PANTHER" id="PTHR33495">
    <property type="entry name" value="ANTI-SIGMA FACTOR ANTAGONIST TM_1081-RELATED-RELATED"/>
    <property type="match status" value="1"/>
</dbReference>
<dbReference type="CDD" id="cd07043">
    <property type="entry name" value="STAS_anti-anti-sigma_factors"/>
    <property type="match status" value="1"/>
</dbReference>
<dbReference type="EMBL" id="VSRL01000256">
    <property type="protein sequence ID" value="NKE62503.1"/>
    <property type="molecule type" value="Genomic_DNA"/>
</dbReference>
<reference evidence="4 5" key="1">
    <citation type="submission" date="2019-08" db="EMBL/GenBank/DDBJ databases">
        <title>Lentzea from Indian Himalayas.</title>
        <authorList>
            <person name="Mandal S."/>
            <person name="Mallick Gupta A."/>
            <person name="Maiti P.K."/>
            <person name="Sarkar J."/>
            <person name="Mandal S."/>
        </authorList>
    </citation>
    <scope>NUCLEOTIDE SEQUENCE [LARGE SCALE GENOMIC DNA]</scope>
    <source>
        <strain evidence="4 5">PSKA42</strain>
    </source>
</reference>
<dbReference type="InterPro" id="IPR002645">
    <property type="entry name" value="STAS_dom"/>
</dbReference>
<keyword evidence="5" id="KW-1185">Reference proteome</keyword>
<dbReference type="NCBIfam" id="TIGR00377">
    <property type="entry name" value="ant_ant_sig"/>
    <property type="match status" value="1"/>
</dbReference>
<sequence length="129" mass="13809">MSGSSMRPLEVQREAEGLAVVVRAAGELDQYTVPVLRTEIDAAFAAATPPSPVVVDLTGIDFFGSAGINELVIQHERATGGPVPLRIVAPQEKVLRPIALTGLDDVLDIYPELELALHCDRPALPRMTN</sequence>
<dbReference type="SUPFAM" id="SSF52091">
    <property type="entry name" value="SpoIIaa-like"/>
    <property type="match status" value="1"/>
</dbReference>
<organism evidence="4 5">
    <name type="scientific">Lentzea indica</name>
    <dbReference type="NCBI Taxonomy" id="2604800"/>
    <lineage>
        <taxon>Bacteria</taxon>
        <taxon>Bacillati</taxon>
        <taxon>Actinomycetota</taxon>
        <taxon>Actinomycetes</taxon>
        <taxon>Pseudonocardiales</taxon>
        <taxon>Pseudonocardiaceae</taxon>
        <taxon>Lentzea</taxon>
    </lineage>
</organism>
<protein>
    <recommendedName>
        <fullName evidence="2">Anti-sigma factor antagonist</fullName>
    </recommendedName>
</protein>
<evidence type="ECO:0000313" key="5">
    <source>
        <dbReference type="Proteomes" id="UP001515943"/>
    </source>
</evidence>
<dbReference type="PROSITE" id="PS50801">
    <property type="entry name" value="STAS"/>
    <property type="match status" value="1"/>
</dbReference>
<dbReference type="Gene3D" id="3.30.750.24">
    <property type="entry name" value="STAS domain"/>
    <property type="match status" value="1"/>
</dbReference>
<comment type="caution">
    <text evidence="4">The sequence shown here is derived from an EMBL/GenBank/DDBJ whole genome shotgun (WGS) entry which is preliminary data.</text>
</comment>
<dbReference type="InterPro" id="IPR003658">
    <property type="entry name" value="Anti-sigma_ant"/>
</dbReference>
<evidence type="ECO:0000259" key="3">
    <source>
        <dbReference type="PROSITE" id="PS50801"/>
    </source>
</evidence>
<feature type="domain" description="STAS" evidence="3">
    <location>
        <begin position="20"/>
        <end position="120"/>
    </location>
</feature>
<name>A0ABX1FVP3_9PSEU</name>